<keyword evidence="6" id="KW-1185">Reference proteome</keyword>
<sequence length="1452" mass="163620">MDKIYRVVLDSIKNQKYKYRWKSAMWSVALLTTFLTTYFLILPAITIENQTVDQAGIQLEQKDTTQEEASFESSDSTTQSPAISETSIEIASSEVSQETLPSSTQTQVSSIENYLDTTLTHQGQGYQVKVVVGADARLPQETSLRVQEIEKTSGEYKTYKEQALEKVERKESDIKSIKLYDIKLMVGEKEVQPQAPIQVEVLYDEPIEVTDEEIEIVHFKEDGQLEVLKSKNTEETKATTSDVAFETGSFSVYAIVQPDGTTVPRITYQFENANGSPYYFKTSTGTDTNIQIVKDGESLHGVGIPYVGDDQHFNGWYEYNPTTKTLGNEVLIEHPIVVSEEKTVIVRPSYGRVAYVTFYNDATGKAILEQHQVAIQYGPGTVDLSEHMAPAPSSTEVFAGWSLSPGGPIVKENVKNYSITGDTKFYPIFKEAKKIEFNTGDIGNGAPYVAPKYVLEGELANSAKPTDPIRNGYTFGGWYTTETGGTQFNFSSMVTSDIILYARWIPATANYTVVFWQQSKLDNKNAGAGQKTYDYVGQINRTGTVESTVYLQQSDFTAPTGFYYTSARGESGTVVRADGSSIINVYFDRRLITMRFLNNNYYNTYSGIPNVTDGLWTSSTYARYVTTYTGLYGTSLAENGYTWPSSGTQNWAYYGTGGAQPGMSYLGEFILPNDSYFANETRFFRRGTQAVRYYFHKQNTDESYNNNPTDTGTGQTGNFTFTEKYTGFNVAWYTRNYAGTNTHYDTSWRRAANGAITYTYDTTYGYPLDLYIRFERKRYNIHFLDPLNNKDLVNFDPVSVLYEDTIAKYQPNTTLVKPTPSLPGYRWNGKWYKDQTLTQEIDWSITMPSHDLKAYAGWEKIRYNIVIDPGGGELLDTQATYFKLNYGEKITEYANITRNYVEDPNGEYYYRYDREDGEKTDGRHAHYTKNPTEPNVDTTKRYRYEEDAYKLIGWYYVDSDGNTRPYNFSGVVVGDTTLRAVWRRVGEYHVVYSPIVYGLDGKPILKGDGSNVQATNLPTDSNNYDDQSHSAMLTRPTASSDYRFRGWYYDGKIYNPHDSFIIKASLADSNKNITIHPVYKPVADLEVKNTKIVYDGNGGSKKITQNGTVAEVTQVTIDHLDVNSVVETPDDSYFKRIGYNLIGWNENKTSATAGQVQFGLGQKVGLDNRPDESNTLYAVWEPKVYTITITKKVIGNQSDKNRTFTFTPSDNLQDENFMLKDGENKTFINIPYGTEITIDEQEYRDFTRKETVTHRNLASGESERTYEANGLAALTVDGDIDIVFTNTRSQQRLAIQKVSVENINQPLQGAKFNIYREASDGNMEESPLYTGLTSDGNGNLRLDNANYIVAPLGNYYIVETKAPDGYNLEKEAMRVSVMSDSVTLIQNGNSAPSSSSFLENGEKLFTMKVTNSRGVELPNTGGIGRHIFLVSGLILILPAILILKKRKITRME</sequence>
<dbReference type="EMBL" id="CTEN01000003">
    <property type="protein sequence ID" value="CQR25334.1"/>
    <property type="molecule type" value="Genomic_DNA"/>
</dbReference>
<keyword evidence="3" id="KW-0472">Membrane</keyword>
<dbReference type="RefSeq" id="WP_342666768.1">
    <property type="nucleotide sequence ID" value="NZ_CTEN01000003.1"/>
</dbReference>
<dbReference type="InterPro" id="IPR013378">
    <property type="entry name" value="InlB-like_B-rpt"/>
</dbReference>
<reference evidence="6" key="1">
    <citation type="submission" date="2015-03" db="EMBL/GenBank/DDBJ databases">
        <authorList>
            <person name="Urmite Genomes"/>
        </authorList>
    </citation>
    <scope>NUCLEOTIDE SEQUENCE [LARGE SCALE GENOMIC DNA]</scope>
    <source>
        <strain evidence="6">FF10</strain>
    </source>
</reference>
<dbReference type="Proteomes" id="UP000198604">
    <property type="component" value="Unassembled WGS sequence"/>
</dbReference>
<evidence type="ECO:0000313" key="5">
    <source>
        <dbReference type="EMBL" id="CQR25334.1"/>
    </source>
</evidence>
<proteinExistence type="predicted"/>
<keyword evidence="3" id="KW-0812">Transmembrane</keyword>
<feature type="domain" description="SpaA-like prealbumin fold" evidence="4">
    <location>
        <begin position="1293"/>
        <end position="1382"/>
    </location>
</feature>
<dbReference type="Gene3D" id="2.60.40.4270">
    <property type="entry name" value="Listeria-Bacteroides repeat domain"/>
    <property type="match status" value="3"/>
</dbReference>
<feature type="transmembrane region" description="Helical" evidence="3">
    <location>
        <begin position="1423"/>
        <end position="1443"/>
    </location>
</feature>
<keyword evidence="3" id="KW-1133">Transmembrane helix</keyword>
<feature type="region of interest" description="Disordered" evidence="2">
    <location>
        <begin position="63"/>
        <end position="84"/>
    </location>
</feature>
<dbReference type="InterPro" id="IPR042229">
    <property type="entry name" value="Listeria/Bacterioides_rpt_sf"/>
</dbReference>
<dbReference type="Gene3D" id="2.60.40.1140">
    <property type="entry name" value="Collagen-binding surface protein Cna, B-type domain"/>
    <property type="match status" value="1"/>
</dbReference>
<evidence type="ECO:0000313" key="6">
    <source>
        <dbReference type="Proteomes" id="UP000198604"/>
    </source>
</evidence>
<evidence type="ECO:0000259" key="4">
    <source>
        <dbReference type="Pfam" id="PF17802"/>
    </source>
</evidence>
<gene>
    <name evidence="5" type="ORF">BN1356_01675</name>
</gene>
<dbReference type="GO" id="GO:0030313">
    <property type="term" value="C:cell envelope"/>
    <property type="evidence" value="ECO:0007669"/>
    <property type="project" value="UniProtKB-SubCell"/>
</dbReference>
<dbReference type="InterPro" id="IPR013783">
    <property type="entry name" value="Ig-like_fold"/>
</dbReference>
<name>A0A0E4H4W8_9STRE</name>
<evidence type="ECO:0000256" key="2">
    <source>
        <dbReference type="SAM" id="MobiDB-lite"/>
    </source>
</evidence>
<comment type="subcellular location">
    <subcellularLocation>
        <location evidence="1">Cell envelope</location>
    </subcellularLocation>
</comment>
<protein>
    <submittedName>
        <fullName evidence="5">Cna B domain-containing protein</fullName>
    </submittedName>
</protein>
<organism evidence="5 6">
    <name type="scientific">Streptococcus varani</name>
    <dbReference type="NCBI Taxonomy" id="1608583"/>
    <lineage>
        <taxon>Bacteria</taxon>
        <taxon>Bacillati</taxon>
        <taxon>Bacillota</taxon>
        <taxon>Bacilli</taxon>
        <taxon>Lactobacillales</taxon>
        <taxon>Streptococcaceae</taxon>
        <taxon>Streptococcus</taxon>
    </lineage>
</organism>
<feature type="transmembrane region" description="Helical" evidence="3">
    <location>
        <begin position="21"/>
        <end position="41"/>
    </location>
</feature>
<dbReference type="Pfam" id="PF09479">
    <property type="entry name" value="Flg_new"/>
    <property type="match status" value="1"/>
</dbReference>
<dbReference type="InterPro" id="IPR041033">
    <property type="entry name" value="SpaA_PFL_dom_1"/>
</dbReference>
<evidence type="ECO:0000256" key="3">
    <source>
        <dbReference type="SAM" id="Phobius"/>
    </source>
</evidence>
<evidence type="ECO:0000256" key="1">
    <source>
        <dbReference type="ARBA" id="ARBA00004196"/>
    </source>
</evidence>
<dbReference type="Pfam" id="PF17802">
    <property type="entry name" value="SpaA"/>
    <property type="match status" value="1"/>
</dbReference>
<accession>A0A0E4H4W8</accession>
<dbReference type="STRING" id="1608583.BN1356_01675"/>
<dbReference type="Gene3D" id="2.60.40.10">
    <property type="entry name" value="Immunoglobulins"/>
    <property type="match status" value="1"/>
</dbReference>
<dbReference type="NCBIfam" id="TIGR02543">
    <property type="entry name" value="List_Bact_rpt"/>
    <property type="match status" value="2"/>
</dbReference>
<feature type="compositionally biased region" description="Polar residues" evidence="2">
    <location>
        <begin position="67"/>
        <end position="79"/>
    </location>
</feature>
<dbReference type="NCBIfam" id="TIGR01167">
    <property type="entry name" value="LPXTG_anchor"/>
    <property type="match status" value="1"/>
</dbReference>